<organism evidence="1 2">
    <name type="scientific">Candidatus Taylorbacteria bacterium RIFCSPHIGHO2_02_FULL_46_13</name>
    <dbReference type="NCBI Taxonomy" id="1802312"/>
    <lineage>
        <taxon>Bacteria</taxon>
        <taxon>Candidatus Tayloriibacteriota</taxon>
    </lineage>
</organism>
<comment type="caution">
    <text evidence="1">The sequence shown here is derived from an EMBL/GenBank/DDBJ whole genome shotgun (WGS) entry which is preliminary data.</text>
</comment>
<gene>
    <name evidence="1" type="ORF">A3C06_02395</name>
</gene>
<accession>A0A1G2MUD7</accession>
<reference evidence="1 2" key="1">
    <citation type="journal article" date="2016" name="Nat. Commun.">
        <title>Thousands of microbial genomes shed light on interconnected biogeochemical processes in an aquifer system.</title>
        <authorList>
            <person name="Anantharaman K."/>
            <person name="Brown C.T."/>
            <person name="Hug L.A."/>
            <person name="Sharon I."/>
            <person name="Castelle C.J."/>
            <person name="Probst A.J."/>
            <person name="Thomas B.C."/>
            <person name="Singh A."/>
            <person name="Wilkins M.J."/>
            <person name="Karaoz U."/>
            <person name="Brodie E.L."/>
            <person name="Williams K.H."/>
            <person name="Hubbard S.S."/>
            <person name="Banfield J.F."/>
        </authorList>
    </citation>
    <scope>NUCLEOTIDE SEQUENCE [LARGE SCALE GENOMIC DNA]</scope>
</reference>
<dbReference type="AlphaFoldDB" id="A0A1G2MUD7"/>
<protein>
    <recommendedName>
        <fullName evidence="3">30S ribosomal protein S21</fullName>
    </recommendedName>
</protein>
<evidence type="ECO:0000313" key="2">
    <source>
        <dbReference type="Proteomes" id="UP000177565"/>
    </source>
</evidence>
<dbReference type="STRING" id="1802312.A3C06_02395"/>
<dbReference type="Proteomes" id="UP000177565">
    <property type="component" value="Unassembled WGS sequence"/>
</dbReference>
<name>A0A1G2MUD7_9BACT</name>
<evidence type="ECO:0008006" key="3">
    <source>
        <dbReference type="Google" id="ProtNLM"/>
    </source>
</evidence>
<evidence type="ECO:0000313" key="1">
    <source>
        <dbReference type="EMBL" id="OHA26869.1"/>
    </source>
</evidence>
<dbReference type="EMBL" id="MHRQ01000015">
    <property type="protein sequence ID" value="OHA26869.1"/>
    <property type="molecule type" value="Genomic_DNA"/>
</dbReference>
<sequence length="80" mass="9357">MINVQVERNSNENALTLLRRFNKRVQGAGIVRTVRANRYKARNKSILTRKKRALSVLERRLEVQELIKLGKLPDRMGKSR</sequence>
<proteinExistence type="predicted"/>